<evidence type="ECO:0000313" key="2">
    <source>
        <dbReference type="EMBL" id="OHV05376.1"/>
    </source>
</evidence>
<organism evidence="2 3">
    <name type="scientific">Mycobacterium talmoniae</name>
    <dbReference type="NCBI Taxonomy" id="1858794"/>
    <lineage>
        <taxon>Bacteria</taxon>
        <taxon>Bacillati</taxon>
        <taxon>Actinomycetota</taxon>
        <taxon>Actinomycetes</taxon>
        <taxon>Mycobacteriales</taxon>
        <taxon>Mycobacteriaceae</taxon>
        <taxon>Mycobacterium</taxon>
    </lineage>
</organism>
<name>A0A1S1NHT0_9MYCO</name>
<dbReference type="Proteomes" id="UP000179734">
    <property type="component" value="Unassembled WGS sequence"/>
</dbReference>
<dbReference type="EMBL" id="MLQM01000018">
    <property type="protein sequence ID" value="OHV05376.1"/>
    <property type="molecule type" value="Genomic_DNA"/>
</dbReference>
<gene>
    <name evidence="2" type="ORF">BKN37_05945</name>
</gene>
<evidence type="ECO:0000256" key="1">
    <source>
        <dbReference type="SAM" id="Coils"/>
    </source>
</evidence>
<keyword evidence="1" id="KW-0175">Coiled coil</keyword>
<protein>
    <recommendedName>
        <fullName evidence="4">DUF4139 domain-containing protein</fullName>
    </recommendedName>
</protein>
<keyword evidence="3" id="KW-1185">Reference proteome</keyword>
<comment type="caution">
    <text evidence="2">The sequence shown here is derived from an EMBL/GenBank/DDBJ whole genome shotgun (WGS) entry which is preliminary data.</text>
</comment>
<accession>A0A1S1NHT0</accession>
<evidence type="ECO:0000313" key="3">
    <source>
        <dbReference type="Proteomes" id="UP000179734"/>
    </source>
</evidence>
<dbReference type="AlphaFoldDB" id="A0A1S1NHT0"/>
<proteinExistence type="predicted"/>
<reference evidence="2 3" key="1">
    <citation type="submission" date="2016-10" db="EMBL/GenBank/DDBJ databases">
        <title>Genome sequence of Mycobacterium talmonii.</title>
        <authorList>
            <person name="Greninger A.L."/>
            <person name="Elliott B."/>
            <person name="Vasireddy S."/>
            <person name="Vasireddy R."/>
        </authorList>
    </citation>
    <scope>NUCLEOTIDE SEQUENCE [LARGE SCALE GENOMIC DNA]</scope>
    <source>
        <strain evidence="3">NE-TNMC-100812</strain>
    </source>
</reference>
<sequence>MSTRPKVDRLVMYKHGVAFVGRRGPVDGDFALTFRRDDMKDVLKSLTVEVADGQASVGTVAFDTPSDPRTDLANRNLLVQPGEALLGLIEGLRGRAVEVHCGDRRHRGEVIGVDDSGENPTRRLLVLRSESGAVSLVDLADAQGLELLEDPSRDDLAYLIDRSRAATAGQNCDVTVQIRGRTDDARVSYIVPAPMWRVSYRLLRDGDTLVVVAMGIVHNPVDEDLTEVELTLTTGEPVSFDIDLYHGKQVQRTVVEESQRVAAAPAGKRIARHAAPMPVPAGGLPEPAGMAADYEAYAYEGAAAEVETGDRGEYFEYRLTAPVSLKRGGAAMVPLAVAPVDAVRRELVWRDGPQPAPDIMLAFTNSTGVVLEEGPAVIYEQGNYAGEAMLDFTARGAKVRLSFAKDLAVRCRRTATSDTVTARVRLAADAVVEERRQEQRHTLRAENDHDEPVEVTFELPQLSGRTFQPQDGISKAEASDDGAWHRFAVEVPGHQVREATVLETWPTYSKIEYHQLSPGRLEQWLASRSLDTDTIDALSGVLGHWEHANLMDSQRQQLEGERADIFAAQSRTAEQLKVLGADGAEGELRRRQVGELEQLQNQVADLDGQIRRLRDDADTARRAASDELRRLIGQPAN</sequence>
<feature type="coiled-coil region" evidence="1">
    <location>
        <begin position="589"/>
        <end position="623"/>
    </location>
</feature>
<dbReference type="RefSeq" id="WP_071023180.1">
    <property type="nucleotide sequence ID" value="NZ_MLQM01000018.1"/>
</dbReference>
<evidence type="ECO:0008006" key="4">
    <source>
        <dbReference type="Google" id="ProtNLM"/>
    </source>
</evidence>